<dbReference type="EMBL" id="LYUB02000002">
    <property type="protein sequence ID" value="OVF10461.1"/>
    <property type="molecule type" value="Genomic_DNA"/>
</dbReference>
<name>A0AA91Q330_CLALS</name>
<sequence>MSDPDKSNLFGPSDANPSPPLPIGDNIHELSDKQLSKLVQLKFQNQPFRLVRQLSKDLASKEAELILLRKEKFQREQELMRLCMEYGNLSALEVDRHLNALPVEANAQKVVSQMIQSALDEQVGKIPVRKSNRPRHISKSSETTDPPTPQINGSPPDEALQHRKTRDASYEHEKRQRPPLVHGSSSSRVPSAETEKRSHWLDWLNPSEELITSSSSGSLNSRLRSLSLSSFRRKPQKNPVELQSIGDTDDIVVADSNTDKYGFYIDMPSSTQNDSPIFNNGAMSGDSIQAESSAMTATISLDASGTIDKLKHLGELYDAQNDEIVKRWDTFMNHVRREKLKRHKEEDSETFGARGQNLKRPESRLAKFFISGDDENSDDLPRALLRLINESGIPPKYRNTLWFELSGAKNREVRGEFQRLVEVSQTTEDSVIKSHLEQIDLDLHRTHPSNRFFNDMSNSQPGPHLYKLQNILYAFVAFKPEIGYSQGMNKVVGNLLLGTNEGNIHSAEKLSEEDVFWIFVSLTEDFVPKYGKVEFFHPDALAYIQQDVELVQSEYFPQLLPKLFKHLKSIGVEIQMLILRWWLGLFTESFFSVELWFKLFDNLLLSESADVKFVSYSLAIFKLFEKTLLDIFDADEVYRLMSNLNMQMVSQTNIRYSEFIIMSNEFERHLDAADLERKRSAFIQIPSNTP</sequence>
<dbReference type="GO" id="GO:0016301">
    <property type="term" value="F:kinase activity"/>
    <property type="evidence" value="ECO:0007669"/>
    <property type="project" value="UniProtKB-KW"/>
</dbReference>
<evidence type="ECO:0000259" key="2">
    <source>
        <dbReference type="PROSITE" id="PS50086"/>
    </source>
</evidence>
<dbReference type="InterPro" id="IPR000195">
    <property type="entry name" value="Rab-GAP-TBC_dom"/>
</dbReference>
<feature type="compositionally biased region" description="Polar residues" evidence="1">
    <location>
        <begin position="140"/>
        <end position="153"/>
    </location>
</feature>
<dbReference type="SUPFAM" id="SSF47923">
    <property type="entry name" value="Ypt/Rab-GAP domain of gyp1p"/>
    <property type="match status" value="2"/>
</dbReference>
<dbReference type="GO" id="GO:0030427">
    <property type="term" value="C:site of polarized growth"/>
    <property type="evidence" value="ECO:0007669"/>
    <property type="project" value="UniProtKB-ARBA"/>
</dbReference>
<feature type="compositionally biased region" description="Basic residues" evidence="1">
    <location>
        <begin position="127"/>
        <end position="138"/>
    </location>
</feature>
<feature type="domain" description="Rab-GAP TBC" evidence="2">
    <location>
        <begin position="392"/>
        <end position="607"/>
    </location>
</feature>
<evidence type="ECO:0000313" key="3">
    <source>
        <dbReference type="EMBL" id="OVF10461.1"/>
    </source>
</evidence>
<dbReference type="InterPro" id="IPR050302">
    <property type="entry name" value="Rab_GAP_TBC_domain"/>
</dbReference>
<dbReference type="Gene3D" id="1.10.8.270">
    <property type="entry name" value="putative rabgap domain of human tbc1 domain family member 14 like domains"/>
    <property type="match status" value="1"/>
</dbReference>
<proteinExistence type="predicted"/>
<reference evidence="3 4" key="1">
    <citation type="submission" date="2017-04" db="EMBL/GenBank/DDBJ databases">
        <title>Draft genome of the yeast Clavispora lusitaniae type strain CBS 6936.</title>
        <authorList>
            <person name="Durrens P."/>
            <person name="Klopp C."/>
            <person name="Biteau N."/>
            <person name="Fitton-Ouhabi V."/>
            <person name="Dementhon K."/>
            <person name="Accoceberry I."/>
            <person name="Sherman D.J."/>
            <person name="Noel T."/>
        </authorList>
    </citation>
    <scope>NUCLEOTIDE SEQUENCE [LARGE SCALE GENOMIC DNA]</scope>
    <source>
        <strain evidence="3 4">CBS 6936</strain>
    </source>
</reference>
<feature type="compositionally biased region" description="Basic and acidic residues" evidence="1">
    <location>
        <begin position="166"/>
        <end position="176"/>
    </location>
</feature>
<dbReference type="KEGG" id="clus:A9F13_02g02794"/>
<dbReference type="PANTHER" id="PTHR47219:SF20">
    <property type="entry name" value="TBC1 DOMAIN FAMILY MEMBER 2B"/>
    <property type="match status" value="1"/>
</dbReference>
<dbReference type="Proteomes" id="UP000195602">
    <property type="component" value="Unassembled WGS sequence"/>
</dbReference>
<keyword evidence="3" id="KW-0418">Kinase</keyword>
<organism evidence="3 4">
    <name type="scientific">Clavispora lusitaniae</name>
    <name type="common">Candida lusitaniae</name>
    <dbReference type="NCBI Taxonomy" id="36911"/>
    <lineage>
        <taxon>Eukaryota</taxon>
        <taxon>Fungi</taxon>
        <taxon>Dikarya</taxon>
        <taxon>Ascomycota</taxon>
        <taxon>Saccharomycotina</taxon>
        <taxon>Pichiomycetes</taxon>
        <taxon>Metschnikowiaceae</taxon>
        <taxon>Clavispora</taxon>
    </lineage>
</organism>
<protein>
    <submittedName>
        <fullName evidence="3">Casein kinase II subunit</fullName>
    </submittedName>
</protein>
<dbReference type="SMART" id="SM00164">
    <property type="entry name" value="TBC"/>
    <property type="match status" value="1"/>
</dbReference>
<dbReference type="GO" id="GO:0031267">
    <property type="term" value="F:small GTPase binding"/>
    <property type="evidence" value="ECO:0007669"/>
    <property type="project" value="TreeGrafter"/>
</dbReference>
<dbReference type="InterPro" id="IPR035969">
    <property type="entry name" value="Rab-GAP_TBC_sf"/>
</dbReference>
<evidence type="ECO:0000313" key="4">
    <source>
        <dbReference type="Proteomes" id="UP000195602"/>
    </source>
</evidence>
<accession>A0AA91Q330</accession>
<feature type="region of interest" description="Disordered" evidence="1">
    <location>
        <begin position="1"/>
        <end position="27"/>
    </location>
</feature>
<gene>
    <name evidence="3" type="ORF">A9F13_02g02794</name>
</gene>
<dbReference type="AlphaFoldDB" id="A0AA91Q330"/>
<dbReference type="Gene3D" id="1.10.472.80">
    <property type="entry name" value="Ypt/Rab-GAP domain of gyp1p, domain 3"/>
    <property type="match status" value="1"/>
</dbReference>
<dbReference type="GO" id="GO:0005096">
    <property type="term" value="F:GTPase activator activity"/>
    <property type="evidence" value="ECO:0007669"/>
    <property type="project" value="TreeGrafter"/>
</dbReference>
<feature type="region of interest" description="Disordered" evidence="1">
    <location>
        <begin position="123"/>
        <end position="198"/>
    </location>
</feature>
<keyword evidence="3" id="KW-0808">Transferase</keyword>
<evidence type="ECO:0000256" key="1">
    <source>
        <dbReference type="SAM" id="MobiDB-lite"/>
    </source>
</evidence>
<comment type="caution">
    <text evidence="3">The sequence shown here is derived from an EMBL/GenBank/DDBJ whole genome shotgun (WGS) entry which is preliminary data.</text>
</comment>
<dbReference type="PANTHER" id="PTHR47219">
    <property type="entry name" value="RAB GTPASE-ACTIVATING PROTEIN 1-LIKE"/>
    <property type="match status" value="1"/>
</dbReference>
<dbReference type="Pfam" id="PF00566">
    <property type="entry name" value="RabGAP-TBC"/>
    <property type="match status" value="1"/>
</dbReference>
<dbReference type="PROSITE" id="PS50086">
    <property type="entry name" value="TBC_RABGAP"/>
    <property type="match status" value="1"/>
</dbReference>